<dbReference type="Pfam" id="PF00126">
    <property type="entry name" value="HTH_1"/>
    <property type="match status" value="1"/>
</dbReference>
<evidence type="ECO:0000256" key="1">
    <source>
        <dbReference type="ARBA" id="ARBA00009437"/>
    </source>
</evidence>
<evidence type="ECO:0000256" key="3">
    <source>
        <dbReference type="ARBA" id="ARBA00023125"/>
    </source>
</evidence>
<dbReference type="PANTHER" id="PTHR30126:SF91">
    <property type="entry name" value="LYSR FAMILY TRANSCRIPTIONAL REGULATOR"/>
    <property type="match status" value="1"/>
</dbReference>
<feature type="domain" description="HTH lysR-type" evidence="5">
    <location>
        <begin position="2"/>
        <end position="59"/>
    </location>
</feature>
<organism evidence="6 7">
    <name type="scientific">Paraferrimonas sedimenticola</name>
    <dbReference type="NCBI Taxonomy" id="375674"/>
    <lineage>
        <taxon>Bacteria</taxon>
        <taxon>Pseudomonadati</taxon>
        <taxon>Pseudomonadota</taxon>
        <taxon>Gammaproteobacteria</taxon>
        <taxon>Alteromonadales</taxon>
        <taxon>Ferrimonadaceae</taxon>
        <taxon>Paraferrimonas</taxon>
    </lineage>
</organism>
<dbReference type="InterPro" id="IPR036390">
    <property type="entry name" value="WH_DNA-bd_sf"/>
</dbReference>
<comment type="caution">
    <text evidence="6">The sequence shown here is derived from an EMBL/GenBank/DDBJ whole genome shotgun (WGS) entry which is preliminary data.</text>
</comment>
<dbReference type="SUPFAM" id="SSF53850">
    <property type="entry name" value="Periplasmic binding protein-like II"/>
    <property type="match status" value="1"/>
</dbReference>
<name>A0AA37RWH7_9GAMM</name>
<dbReference type="EMBL" id="BSNC01000004">
    <property type="protein sequence ID" value="GLP96052.1"/>
    <property type="molecule type" value="Genomic_DNA"/>
</dbReference>
<dbReference type="PANTHER" id="PTHR30126">
    <property type="entry name" value="HTH-TYPE TRANSCRIPTIONAL REGULATOR"/>
    <property type="match status" value="1"/>
</dbReference>
<dbReference type="GO" id="GO:0003700">
    <property type="term" value="F:DNA-binding transcription factor activity"/>
    <property type="evidence" value="ECO:0007669"/>
    <property type="project" value="InterPro"/>
</dbReference>
<dbReference type="Proteomes" id="UP001161422">
    <property type="component" value="Unassembled WGS sequence"/>
</dbReference>
<gene>
    <name evidence="6" type="ORF">GCM10007895_13580</name>
</gene>
<evidence type="ECO:0000256" key="4">
    <source>
        <dbReference type="ARBA" id="ARBA00023163"/>
    </source>
</evidence>
<dbReference type="AlphaFoldDB" id="A0AA37RWH7"/>
<protein>
    <submittedName>
        <fullName evidence="6">LysR family transcriptional regulator</fullName>
    </submittedName>
</protein>
<dbReference type="InterPro" id="IPR036388">
    <property type="entry name" value="WH-like_DNA-bd_sf"/>
</dbReference>
<dbReference type="GO" id="GO:0000976">
    <property type="term" value="F:transcription cis-regulatory region binding"/>
    <property type="evidence" value="ECO:0007669"/>
    <property type="project" value="TreeGrafter"/>
</dbReference>
<keyword evidence="7" id="KW-1185">Reference proteome</keyword>
<dbReference type="Pfam" id="PF03466">
    <property type="entry name" value="LysR_substrate"/>
    <property type="match status" value="1"/>
</dbReference>
<keyword evidence="4" id="KW-0804">Transcription</keyword>
<dbReference type="InterPro" id="IPR005119">
    <property type="entry name" value="LysR_subst-bd"/>
</dbReference>
<dbReference type="SUPFAM" id="SSF46785">
    <property type="entry name" value="Winged helix' DNA-binding domain"/>
    <property type="match status" value="1"/>
</dbReference>
<proteinExistence type="inferred from homology"/>
<dbReference type="RefSeq" id="WP_095506946.1">
    <property type="nucleotide sequence ID" value="NZ_BSNC01000004.1"/>
</dbReference>
<evidence type="ECO:0000313" key="7">
    <source>
        <dbReference type="Proteomes" id="UP001161422"/>
    </source>
</evidence>
<dbReference type="Gene3D" id="1.10.10.10">
    <property type="entry name" value="Winged helix-like DNA-binding domain superfamily/Winged helix DNA-binding domain"/>
    <property type="match status" value="1"/>
</dbReference>
<evidence type="ECO:0000256" key="2">
    <source>
        <dbReference type="ARBA" id="ARBA00023015"/>
    </source>
</evidence>
<sequence length="301" mass="33775">MFHLEQAKAFVVSVEQGSFSAAARAIGKSHNTVSVSVNNLEIELGVVLFDRSGNKPKLTPVGEQLYQQFRLLLRQSERIYGFAESKLSHTEEQIRIGIGELIPFGYVEKHLAEMAKRFPHTQLRVIRDRSDKLQQLAEQGDIELMIQCRREAQAPVLDFIDLAPLEWFCACSPDSPLADMPVVDTETLLLSRQINCEAMQENPLLEMRSKFSNEIWLASDQQDVASLVEQDMGWAFLPLLLIEERAGNGALTTFTPHFNQSKTPFITEVDLLTHPSRPVGPAQAWLQESLLGQQSSANSSK</sequence>
<reference evidence="6" key="2">
    <citation type="submission" date="2023-01" db="EMBL/GenBank/DDBJ databases">
        <title>Draft genome sequence of Paraferrimonas sedimenticola strain NBRC 101628.</title>
        <authorList>
            <person name="Sun Q."/>
            <person name="Mori K."/>
        </authorList>
    </citation>
    <scope>NUCLEOTIDE SEQUENCE</scope>
    <source>
        <strain evidence="6">NBRC 101628</strain>
    </source>
</reference>
<reference evidence="6" key="1">
    <citation type="journal article" date="2014" name="Int. J. Syst. Evol. Microbiol.">
        <title>Complete genome sequence of Corynebacterium casei LMG S-19264T (=DSM 44701T), isolated from a smear-ripened cheese.</title>
        <authorList>
            <consortium name="US DOE Joint Genome Institute (JGI-PGF)"/>
            <person name="Walter F."/>
            <person name="Albersmeier A."/>
            <person name="Kalinowski J."/>
            <person name="Ruckert C."/>
        </authorList>
    </citation>
    <scope>NUCLEOTIDE SEQUENCE</scope>
    <source>
        <strain evidence="6">NBRC 101628</strain>
    </source>
</reference>
<keyword evidence="2" id="KW-0805">Transcription regulation</keyword>
<accession>A0AA37RWH7</accession>
<dbReference type="Gene3D" id="3.40.190.290">
    <property type="match status" value="1"/>
</dbReference>
<evidence type="ECO:0000259" key="5">
    <source>
        <dbReference type="PROSITE" id="PS50931"/>
    </source>
</evidence>
<evidence type="ECO:0000313" key="6">
    <source>
        <dbReference type="EMBL" id="GLP96052.1"/>
    </source>
</evidence>
<dbReference type="InterPro" id="IPR000847">
    <property type="entry name" value="LysR_HTH_N"/>
</dbReference>
<dbReference type="PROSITE" id="PS50931">
    <property type="entry name" value="HTH_LYSR"/>
    <property type="match status" value="1"/>
</dbReference>
<dbReference type="CDD" id="cd05466">
    <property type="entry name" value="PBP2_LTTR_substrate"/>
    <property type="match status" value="1"/>
</dbReference>
<comment type="similarity">
    <text evidence="1">Belongs to the LysR transcriptional regulatory family.</text>
</comment>
<keyword evidence="3" id="KW-0238">DNA-binding</keyword>